<proteinExistence type="predicted"/>
<evidence type="ECO:0000313" key="3">
    <source>
        <dbReference type="Proteomes" id="UP000324222"/>
    </source>
</evidence>
<comment type="caution">
    <text evidence="2">The sequence shown here is derived from an EMBL/GenBank/DDBJ whole genome shotgun (WGS) entry which is preliminary data.</text>
</comment>
<reference evidence="2 3" key="1">
    <citation type="submission" date="2019-05" db="EMBL/GenBank/DDBJ databases">
        <title>Another draft genome of Portunus trituberculatus and its Hox gene families provides insights of decapod evolution.</title>
        <authorList>
            <person name="Jeong J.-H."/>
            <person name="Song I."/>
            <person name="Kim S."/>
            <person name="Choi T."/>
            <person name="Kim D."/>
            <person name="Ryu S."/>
            <person name="Kim W."/>
        </authorList>
    </citation>
    <scope>NUCLEOTIDE SEQUENCE [LARGE SCALE GENOMIC DNA]</scope>
    <source>
        <tissue evidence="2">Muscle</tissue>
    </source>
</reference>
<keyword evidence="3" id="KW-1185">Reference proteome</keyword>
<feature type="region of interest" description="Disordered" evidence="1">
    <location>
        <begin position="92"/>
        <end position="111"/>
    </location>
</feature>
<accession>A0A5B7K291</accession>
<organism evidence="2 3">
    <name type="scientific">Portunus trituberculatus</name>
    <name type="common">Swimming crab</name>
    <name type="synonym">Neptunus trituberculatus</name>
    <dbReference type="NCBI Taxonomy" id="210409"/>
    <lineage>
        <taxon>Eukaryota</taxon>
        <taxon>Metazoa</taxon>
        <taxon>Ecdysozoa</taxon>
        <taxon>Arthropoda</taxon>
        <taxon>Crustacea</taxon>
        <taxon>Multicrustacea</taxon>
        <taxon>Malacostraca</taxon>
        <taxon>Eumalacostraca</taxon>
        <taxon>Eucarida</taxon>
        <taxon>Decapoda</taxon>
        <taxon>Pleocyemata</taxon>
        <taxon>Brachyura</taxon>
        <taxon>Eubrachyura</taxon>
        <taxon>Portunoidea</taxon>
        <taxon>Portunidae</taxon>
        <taxon>Portuninae</taxon>
        <taxon>Portunus</taxon>
    </lineage>
</organism>
<name>A0A5B7K291_PORTR</name>
<gene>
    <name evidence="2" type="ORF">E2C01_096133</name>
</gene>
<dbReference type="EMBL" id="VSRR010123776">
    <property type="protein sequence ID" value="MPD00647.1"/>
    <property type="molecule type" value="Genomic_DNA"/>
</dbReference>
<protein>
    <submittedName>
        <fullName evidence="2">Uncharacterized protein</fullName>
    </submittedName>
</protein>
<evidence type="ECO:0000256" key="1">
    <source>
        <dbReference type="SAM" id="MobiDB-lite"/>
    </source>
</evidence>
<sequence length="111" mass="12195">MEVVAAQVGFHLDWLTVVACYNPAGPYMGSDHLLLLATLPHNCPRPHPGRLPRWTLTPSAWPRFQETLSNPDVTTLQLDQAVLALSQSLKAAGRATFSLSTRQSPRRPGKP</sequence>
<dbReference type="OrthoDB" id="6372692at2759"/>
<evidence type="ECO:0000313" key="2">
    <source>
        <dbReference type="EMBL" id="MPD00647.1"/>
    </source>
</evidence>
<dbReference type="Proteomes" id="UP000324222">
    <property type="component" value="Unassembled WGS sequence"/>
</dbReference>
<dbReference type="AlphaFoldDB" id="A0A5B7K291"/>